<accession>A0A5M3W452</accession>
<evidence type="ECO:0000259" key="1">
    <source>
        <dbReference type="Pfam" id="PF18451"/>
    </source>
</evidence>
<dbReference type="RefSeq" id="WP_155339970.1">
    <property type="nucleotide sequence ID" value="NZ_BAAABN010000042.1"/>
</dbReference>
<dbReference type="OrthoDB" id="461347at2"/>
<dbReference type="InterPro" id="IPR040559">
    <property type="entry name" value="CdiA_C"/>
</dbReference>
<gene>
    <name evidence="2" type="ORF">Acor_59030</name>
</gene>
<dbReference type="Gene3D" id="3.40.1350.120">
    <property type="match status" value="1"/>
</dbReference>
<comment type="caution">
    <text evidence="2">The sequence shown here is derived from an EMBL/GenBank/DDBJ whole genome shotgun (WGS) entry which is preliminary data.</text>
</comment>
<evidence type="ECO:0000313" key="2">
    <source>
        <dbReference type="EMBL" id="GES03837.1"/>
    </source>
</evidence>
<sequence>MGESGLSRVDERARLFSDAERRVAEFLASCGHDVIAAGAEPTAPRGRLGNRPDALVDGVPTDFVVLTAGDTGAAVAMALSRAARHAEQAVIDARGSGLPATAAQEGIRRFQAVPHSRGLRGWRVVGDGYDINAMAVAPQV</sequence>
<evidence type="ECO:0000313" key="3">
    <source>
        <dbReference type="Proteomes" id="UP000334990"/>
    </source>
</evidence>
<dbReference type="Proteomes" id="UP000334990">
    <property type="component" value="Unassembled WGS sequence"/>
</dbReference>
<proteinExistence type="predicted"/>
<keyword evidence="3" id="KW-1185">Reference proteome</keyword>
<protein>
    <recommendedName>
        <fullName evidence="1">tRNA nuclease CdiA C-terminal domain-containing protein</fullName>
    </recommendedName>
</protein>
<organism evidence="2 3">
    <name type="scientific">Acrocarpospora corrugata</name>
    <dbReference type="NCBI Taxonomy" id="35763"/>
    <lineage>
        <taxon>Bacteria</taxon>
        <taxon>Bacillati</taxon>
        <taxon>Actinomycetota</taxon>
        <taxon>Actinomycetes</taxon>
        <taxon>Streptosporangiales</taxon>
        <taxon>Streptosporangiaceae</taxon>
        <taxon>Acrocarpospora</taxon>
    </lineage>
</organism>
<feature type="domain" description="tRNA nuclease CdiA C-terminal" evidence="1">
    <location>
        <begin position="51"/>
        <end position="125"/>
    </location>
</feature>
<dbReference type="AlphaFoldDB" id="A0A5M3W452"/>
<dbReference type="EMBL" id="BLAD01000073">
    <property type="protein sequence ID" value="GES03837.1"/>
    <property type="molecule type" value="Genomic_DNA"/>
</dbReference>
<name>A0A5M3W452_9ACTN</name>
<reference evidence="2 3" key="1">
    <citation type="submission" date="2019-10" db="EMBL/GenBank/DDBJ databases">
        <title>Whole genome shotgun sequence of Acrocarpospora corrugata NBRC 13972.</title>
        <authorList>
            <person name="Ichikawa N."/>
            <person name="Kimura A."/>
            <person name="Kitahashi Y."/>
            <person name="Komaki H."/>
            <person name="Oguchi A."/>
        </authorList>
    </citation>
    <scope>NUCLEOTIDE SEQUENCE [LARGE SCALE GENOMIC DNA]</scope>
    <source>
        <strain evidence="2 3">NBRC 13972</strain>
    </source>
</reference>
<dbReference type="Pfam" id="PF18451">
    <property type="entry name" value="CdiA_C"/>
    <property type="match status" value="1"/>
</dbReference>